<dbReference type="FunFam" id="2.10.25.10:FF:000295">
    <property type="entry name" value="Wnt inhibitory factor 1"/>
    <property type="match status" value="1"/>
</dbReference>
<comment type="subcellular location">
    <subcellularLocation>
        <location evidence="2">Secreted</location>
    </subcellularLocation>
</comment>
<dbReference type="Gene3D" id="2.60.40.2170">
    <property type="entry name" value="Wnt, WIF domain"/>
    <property type="match status" value="1"/>
</dbReference>
<evidence type="ECO:0000256" key="11">
    <source>
        <dbReference type="ARBA" id="ARBA00023180"/>
    </source>
</evidence>
<evidence type="ECO:0000256" key="13">
    <source>
        <dbReference type="PROSITE-ProRule" id="PRU00076"/>
    </source>
</evidence>
<evidence type="ECO:0000256" key="8">
    <source>
        <dbReference type="ARBA" id="ARBA00022729"/>
    </source>
</evidence>
<comment type="function">
    <text evidence="1">Binds to WNT proteins and inhibits their activities. May be involved in mesoderm segmentation.</text>
</comment>
<comment type="caution">
    <text evidence="13">Lacks conserved residue(s) required for the propagation of feature annotation.</text>
</comment>
<dbReference type="PANTHER" id="PTHR14949:SF32">
    <property type="entry name" value="WNT INHIBITORY FACTOR 1"/>
    <property type="match status" value="1"/>
</dbReference>
<dbReference type="FunFam" id="2.60.40.2170:FF:000001">
    <property type="entry name" value="WNT inhibitory factor 1"/>
    <property type="match status" value="1"/>
</dbReference>
<dbReference type="SMART" id="SM00469">
    <property type="entry name" value="WIF"/>
    <property type="match status" value="1"/>
</dbReference>
<dbReference type="Gene3D" id="2.10.25.10">
    <property type="entry name" value="Laminin"/>
    <property type="match status" value="2"/>
</dbReference>
<dbReference type="GO" id="GO:0016055">
    <property type="term" value="P:Wnt signaling pathway"/>
    <property type="evidence" value="ECO:0007669"/>
    <property type="project" value="UniProtKB-KW"/>
</dbReference>
<dbReference type="Pfam" id="PF12661">
    <property type="entry name" value="hEGF"/>
    <property type="match status" value="2"/>
</dbReference>
<dbReference type="PROSITE" id="PS50026">
    <property type="entry name" value="EGF_3"/>
    <property type="match status" value="3"/>
</dbReference>
<dbReference type="Pfam" id="PF07974">
    <property type="entry name" value="EGF_2"/>
    <property type="match status" value="1"/>
</dbReference>
<feature type="disulfide bond" evidence="13">
    <location>
        <begin position="537"/>
        <end position="546"/>
    </location>
</feature>
<protein>
    <recommendedName>
        <fullName evidence="3">Wnt inhibitory factor 1</fullName>
    </recommendedName>
</protein>
<dbReference type="PROSITE" id="PS00022">
    <property type="entry name" value="EGF_1"/>
    <property type="match status" value="4"/>
</dbReference>
<keyword evidence="7" id="KW-0879">Wnt signaling pathway</keyword>
<dbReference type="InterPro" id="IPR050969">
    <property type="entry name" value="Dev_Signal_Modulators"/>
</dbReference>
<evidence type="ECO:0000259" key="15">
    <source>
        <dbReference type="PROSITE" id="PS50026"/>
    </source>
</evidence>
<evidence type="ECO:0000256" key="7">
    <source>
        <dbReference type="ARBA" id="ARBA00022687"/>
    </source>
</evidence>
<evidence type="ECO:0000256" key="14">
    <source>
        <dbReference type="SAM" id="MobiDB-lite"/>
    </source>
</evidence>
<feature type="disulfide bond" evidence="13">
    <location>
        <begin position="519"/>
        <end position="529"/>
    </location>
</feature>
<name>A0A8C4TWK1_FALTI</name>
<dbReference type="Pfam" id="PF02019">
    <property type="entry name" value="WIF"/>
    <property type="match status" value="1"/>
</dbReference>
<reference evidence="17" key="2">
    <citation type="submission" date="2025-09" db="UniProtKB">
        <authorList>
            <consortium name="Ensembl"/>
        </authorList>
    </citation>
    <scope>IDENTIFICATION</scope>
</reference>
<keyword evidence="11" id="KW-0325">Glycoprotein</keyword>
<comment type="subunit">
    <text evidence="12">Interacts with MYOC.</text>
</comment>
<feature type="compositionally biased region" description="Low complexity" evidence="14">
    <location>
        <begin position="232"/>
        <end position="245"/>
    </location>
</feature>
<feature type="domain" description="EGF-like" evidence="15">
    <location>
        <begin position="483"/>
        <end position="515"/>
    </location>
</feature>
<dbReference type="InterPro" id="IPR013309">
    <property type="entry name" value="Wnt-inh"/>
</dbReference>
<evidence type="ECO:0000256" key="1">
    <source>
        <dbReference type="ARBA" id="ARBA00003309"/>
    </source>
</evidence>
<evidence type="ECO:0000256" key="3">
    <source>
        <dbReference type="ARBA" id="ARBA00013854"/>
    </source>
</evidence>
<dbReference type="FunFam" id="2.10.25.10:FF:000276">
    <property type="entry name" value="Wnt inhibitory factor 1"/>
    <property type="match status" value="1"/>
</dbReference>
<dbReference type="Ensembl" id="ENSFTIT00000001127.1">
    <property type="protein sequence ID" value="ENSFTIP00000001071.1"/>
    <property type="gene ID" value="ENSFTIG00000000750.1"/>
</dbReference>
<dbReference type="InterPro" id="IPR000742">
    <property type="entry name" value="EGF"/>
</dbReference>
<evidence type="ECO:0000259" key="16">
    <source>
        <dbReference type="PROSITE" id="PS50814"/>
    </source>
</evidence>
<keyword evidence="18" id="KW-1185">Reference proteome</keyword>
<dbReference type="InterPro" id="IPR013111">
    <property type="entry name" value="EGF_extracell"/>
</dbReference>
<keyword evidence="8" id="KW-0732">Signal</keyword>
<evidence type="ECO:0000256" key="5">
    <source>
        <dbReference type="ARBA" id="ARBA00022525"/>
    </source>
</evidence>
<evidence type="ECO:0000256" key="4">
    <source>
        <dbReference type="ARBA" id="ARBA00022473"/>
    </source>
</evidence>
<evidence type="ECO:0000313" key="17">
    <source>
        <dbReference type="Ensembl" id="ENSFTIP00000001071.1"/>
    </source>
</evidence>
<evidence type="ECO:0000313" key="18">
    <source>
        <dbReference type="Proteomes" id="UP000694562"/>
    </source>
</evidence>
<evidence type="ECO:0000256" key="10">
    <source>
        <dbReference type="ARBA" id="ARBA00023157"/>
    </source>
</evidence>
<dbReference type="PRINTS" id="PR01901">
    <property type="entry name" value="WIFPROTEIN"/>
</dbReference>
<feature type="domain" description="WIF" evidence="16">
    <location>
        <begin position="279"/>
        <end position="418"/>
    </location>
</feature>
<dbReference type="Proteomes" id="UP000694562">
    <property type="component" value="Unplaced"/>
</dbReference>
<evidence type="ECO:0000256" key="9">
    <source>
        <dbReference type="ARBA" id="ARBA00022737"/>
    </source>
</evidence>
<dbReference type="GO" id="GO:0005576">
    <property type="term" value="C:extracellular region"/>
    <property type="evidence" value="ECO:0007669"/>
    <property type="project" value="UniProtKB-SubCell"/>
</dbReference>
<organism evidence="17 18">
    <name type="scientific">Falco tinnunculus</name>
    <name type="common">Common kestrel</name>
    <dbReference type="NCBI Taxonomy" id="100819"/>
    <lineage>
        <taxon>Eukaryota</taxon>
        <taxon>Metazoa</taxon>
        <taxon>Chordata</taxon>
        <taxon>Craniata</taxon>
        <taxon>Vertebrata</taxon>
        <taxon>Euteleostomi</taxon>
        <taxon>Archelosauria</taxon>
        <taxon>Archosauria</taxon>
        <taxon>Dinosauria</taxon>
        <taxon>Saurischia</taxon>
        <taxon>Theropoda</taxon>
        <taxon>Coelurosauria</taxon>
        <taxon>Aves</taxon>
        <taxon>Neognathae</taxon>
        <taxon>Neoaves</taxon>
        <taxon>Telluraves</taxon>
        <taxon>Australaves</taxon>
        <taxon>Falconiformes</taxon>
        <taxon>Falconidae</taxon>
        <taxon>Falco</taxon>
    </lineage>
</organism>
<keyword evidence="4" id="KW-0217">Developmental protein</keyword>
<evidence type="ECO:0000256" key="6">
    <source>
        <dbReference type="ARBA" id="ARBA00022536"/>
    </source>
</evidence>
<evidence type="ECO:0000256" key="2">
    <source>
        <dbReference type="ARBA" id="ARBA00004613"/>
    </source>
</evidence>
<feature type="domain" description="EGF-like" evidence="15">
    <location>
        <begin position="419"/>
        <end position="451"/>
    </location>
</feature>
<feature type="disulfide bond" evidence="13">
    <location>
        <begin position="487"/>
        <end position="497"/>
    </location>
</feature>
<feature type="domain" description="EGF-like" evidence="15">
    <location>
        <begin position="516"/>
        <end position="547"/>
    </location>
</feature>
<feature type="disulfide bond" evidence="13">
    <location>
        <begin position="505"/>
        <end position="514"/>
    </location>
</feature>
<proteinExistence type="predicted"/>
<dbReference type="InterPro" id="IPR013032">
    <property type="entry name" value="EGF-like_CS"/>
</dbReference>
<keyword evidence="5" id="KW-0964">Secreted</keyword>
<dbReference type="CDD" id="cd00054">
    <property type="entry name" value="EGF_CA"/>
    <property type="match status" value="1"/>
</dbReference>
<dbReference type="InterPro" id="IPR003306">
    <property type="entry name" value="WIF"/>
</dbReference>
<evidence type="ECO:0000256" key="12">
    <source>
        <dbReference type="ARBA" id="ARBA00063703"/>
    </source>
</evidence>
<feature type="disulfide bond" evidence="13">
    <location>
        <begin position="423"/>
        <end position="433"/>
    </location>
</feature>
<feature type="compositionally biased region" description="Pro residues" evidence="14">
    <location>
        <begin position="199"/>
        <end position="214"/>
    </location>
</feature>
<reference evidence="17" key="1">
    <citation type="submission" date="2025-08" db="UniProtKB">
        <authorList>
            <consortium name="Ensembl"/>
        </authorList>
    </citation>
    <scope>IDENTIFICATION</scope>
</reference>
<accession>A0A8C4TWK1</accession>
<dbReference type="OrthoDB" id="10266706at2759"/>
<dbReference type="PANTHER" id="PTHR14949">
    <property type="entry name" value="EGF-LIKE-DOMAIN, MULTIPLE 7, 8"/>
    <property type="match status" value="1"/>
</dbReference>
<dbReference type="GO" id="GO:0005102">
    <property type="term" value="F:signaling receptor binding"/>
    <property type="evidence" value="ECO:0007669"/>
    <property type="project" value="TreeGrafter"/>
</dbReference>
<feature type="region of interest" description="Disordered" evidence="14">
    <location>
        <begin position="122"/>
        <end position="245"/>
    </location>
</feature>
<dbReference type="SMART" id="SM00181">
    <property type="entry name" value="EGF"/>
    <property type="match status" value="5"/>
</dbReference>
<sequence>MGHAQGESLFSLWHLVTRTAQHPSAGTRRRCRASLRPGRAGSRWEPLPGCTPCRSAGAPAAPTPPVPGGRGAQACLLHRCVCARGGADGIAGMPSVPLRASSGRGRDVPHRIAPHLTSCAACAGHDGPTARPPGRRRRGSRTVPGGAGGRPPATPSLHVAPPPIGAREGARLQQPASTELPAARRRPCAAATPHAALPVPAPLRAPLPPPPAGPPRACGRAAAEGRRGRSGSGSRRAPGAAGGARSMAPAGRLCAALLCGALSLCSLRAAPRQPDTLYMWIDAQQARVLIGFEEDILIVSEGKMAPFTHDFRKAQQRMPAIPVGIHAMNFTWQATGRAEYFYEFLSLHSLDKGIMADPTINIPLLGTVPHKASVVQVGFPCLGKQDGVAAFEVNVIIMNSEGNIILQTPQNAIFFKTCQQAECPGGCRNGGFCNERHVCECPGGFYGPHCEQVLCAPRCMNGGLCITPGLCICPPGFYGINCDKANCTTTCFNGGTCFYLGKCICPSGYEGDQCEISKCHQPCRNGGKCTGKNKCKCSKGYQGDLCSKPVCEPGCGLYGTCVEPNKCQCKEGWHGRHCNKRYGASGVSALRPEGSKHRQHVPLPKRAEERHVPPESNYIW</sequence>
<dbReference type="PROSITE" id="PS50814">
    <property type="entry name" value="WIF"/>
    <property type="match status" value="1"/>
</dbReference>
<dbReference type="PROSITE" id="PS01186">
    <property type="entry name" value="EGF_2"/>
    <property type="match status" value="4"/>
</dbReference>
<feature type="compositionally biased region" description="Low complexity" evidence="14">
    <location>
        <begin position="188"/>
        <end position="198"/>
    </location>
</feature>
<keyword evidence="9" id="KW-0677">Repeat</keyword>
<keyword evidence="10 13" id="KW-1015">Disulfide bond</keyword>
<keyword evidence="6 13" id="KW-0245">EGF-like domain</keyword>
<dbReference type="GO" id="GO:0009986">
    <property type="term" value="C:cell surface"/>
    <property type="evidence" value="ECO:0007669"/>
    <property type="project" value="TreeGrafter"/>
</dbReference>
<feature type="disulfide bond" evidence="13">
    <location>
        <begin position="441"/>
        <end position="450"/>
    </location>
</feature>
<feature type="region of interest" description="Disordered" evidence="14">
    <location>
        <begin position="589"/>
        <end position="620"/>
    </location>
</feature>
<dbReference type="AlphaFoldDB" id="A0A8C4TWK1"/>
<dbReference type="InterPro" id="IPR038677">
    <property type="entry name" value="WIF_sf"/>
</dbReference>